<dbReference type="SUPFAM" id="SSF56645">
    <property type="entry name" value="Acyl-CoA dehydrogenase NM domain-like"/>
    <property type="match status" value="1"/>
</dbReference>
<evidence type="ECO:0000256" key="3">
    <source>
        <dbReference type="ARBA" id="ARBA00022827"/>
    </source>
</evidence>
<keyword evidence="3 4" id="KW-0274">FAD</keyword>
<dbReference type="InterPro" id="IPR006091">
    <property type="entry name" value="Acyl-CoA_Oxase/DH_mid-dom"/>
</dbReference>
<dbReference type="Gene3D" id="1.20.140.10">
    <property type="entry name" value="Butyryl-CoA Dehydrogenase, subunit A, domain 3"/>
    <property type="match status" value="1"/>
</dbReference>
<evidence type="ECO:0000259" key="6">
    <source>
        <dbReference type="Pfam" id="PF02770"/>
    </source>
</evidence>
<reference evidence="7 8" key="1">
    <citation type="submission" date="2017-06" db="EMBL/GenBank/DDBJ databases">
        <title>Comparative genomic analysis of Ambrosia Fusariam Clade fungi.</title>
        <authorList>
            <person name="Stajich J.E."/>
            <person name="Carrillo J."/>
            <person name="Kijimoto T."/>
            <person name="Eskalen A."/>
            <person name="O'Donnell K."/>
            <person name="Kasson M."/>
        </authorList>
    </citation>
    <scope>NUCLEOTIDE SEQUENCE [LARGE SCALE GENOMIC DNA]</scope>
    <source>
        <strain evidence="7">UCR3666</strain>
    </source>
</reference>
<proteinExistence type="inferred from homology"/>
<keyword evidence="2 4" id="KW-0285">Flavoprotein</keyword>
<dbReference type="AlphaFoldDB" id="A0A3M2QZJ3"/>
<sequence length="636" mass="70195">MEASGADKGFFQKPPVLQNQFHDDATYQRCFKLFLPQHIVRQVEAEVAALGDKVLSDQVFAWITDAELNKPYLKGSGRDVFGQWKGDLVTGEGWRGLQNFGLSHGFVAAGYDTPYGPFSRAYQFLRIQLWTASCANVTCPSAMQDGAARLLQTHLRTPELRAKLTEEQTKVLENAYSHLTSRDPSYAWTSGQWMTERTGGSDVSLTETTAVYEPTPEVKLASKTENIPLGPWSINGFKWFSSATDSRMTVLLARTAKGGLSTFLAPMRKHDPQATTSTGVPVQNGEALNGVRIQRLKNKSGTQSLPTAELVLEDMRGWLIGQEGRGIHEISTVLTLTRVHSSVAAMSYVGRGLGIARAYARVREIGAGKGARMKLTESSLHMRTLAKMTSEYRGLMLLTMLTAHVLGVSEHPVDSKISPALAALTPSAKDAAPLIRVLTQLTKAYVCKASVQLLFSCMESLGGVGYLLNEEQEYLNVARLHRDCAVLPIWEGTTDVLSTDFLRALKHPKGGRDALDALEAFIKNGFDFQAKTTRPVGWNPLKAWRDLRSLIERESLKDLMGDAREVLWAVADLLVSVLLYVDSTSDGDEVSQDIFYRFLENRFIIEKRAKTSPAEQLARDISIVYGTSANDISPKL</sequence>
<comment type="cofactor">
    <cofactor evidence="4">
        <name>FAD</name>
        <dbReference type="ChEBI" id="CHEBI:57692"/>
    </cofactor>
</comment>
<gene>
    <name evidence="7" type="ORF">CDV36_016095</name>
</gene>
<keyword evidence="4" id="KW-0560">Oxidoreductase</keyword>
<dbReference type="InterPro" id="IPR009100">
    <property type="entry name" value="AcylCoA_DH/oxidase_NM_dom_sf"/>
</dbReference>
<dbReference type="InterPro" id="IPR052904">
    <property type="entry name" value="Acyl-CoA_dehydrogenase-like"/>
</dbReference>
<dbReference type="Proteomes" id="UP000277212">
    <property type="component" value="Unassembled WGS sequence"/>
</dbReference>
<dbReference type="InterPro" id="IPR009075">
    <property type="entry name" value="AcylCo_DH/oxidase_C"/>
</dbReference>
<protein>
    <recommendedName>
        <fullName evidence="9">Acyl-CoA dehydrogenase/oxidase C-terminal domain-containing protein</fullName>
    </recommendedName>
</protein>
<comment type="similarity">
    <text evidence="1 4">Belongs to the acyl-CoA dehydrogenase family.</text>
</comment>
<dbReference type="Pfam" id="PF02770">
    <property type="entry name" value="Acyl-CoA_dh_M"/>
    <property type="match status" value="1"/>
</dbReference>
<dbReference type="PANTHER" id="PTHR42707">
    <property type="entry name" value="ACYL-COA DEHYDROGENASE"/>
    <property type="match status" value="1"/>
</dbReference>
<dbReference type="OrthoDB" id="10251155at2759"/>
<evidence type="ECO:0000256" key="1">
    <source>
        <dbReference type="ARBA" id="ARBA00009347"/>
    </source>
</evidence>
<dbReference type="InterPro" id="IPR036250">
    <property type="entry name" value="AcylCo_DH-like_C"/>
</dbReference>
<evidence type="ECO:0000313" key="8">
    <source>
        <dbReference type="Proteomes" id="UP000277212"/>
    </source>
</evidence>
<accession>A0A3M2QZJ3</accession>
<dbReference type="GO" id="GO:0003995">
    <property type="term" value="F:acyl-CoA dehydrogenase activity"/>
    <property type="evidence" value="ECO:0007669"/>
    <property type="project" value="TreeGrafter"/>
</dbReference>
<dbReference type="PANTHER" id="PTHR42707:SF2">
    <property type="entry name" value="ACD11 DEHYDROGENASE"/>
    <property type="match status" value="1"/>
</dbReference>
<dbReference type="STRING" id="2010991.A0A3M2QZJ3"/>
<comment type="caution">
    <text evidence="7">The sequence shown here is derived from an EMBL/GenBank/DDBJ whole genome shotgun (WGS) entry which is preliminary data.</text>
</comment>
<feature type="domain" description="Acyl-CoA oxidase/dehydrogenase middle" evidence="6">
    <location>
        <begin position="192"/>
        <end position="315"/>
    </location>
</feature>
<feature type="domain" description="Acyl-CoA dehydrogenase/oxidase C-terminal" evidence="5">
    <location>
        <begin position="324"/>
        <end position="503"/>
    </location>
</feature>
<dbReference type="SUPFAM" id="SSF47203">
    <property type="entry name" value="Acyl-CoA dehydrogenase C-terminal domain-like"/>
    <property type="match status" value="1"/>
</dbReference>
<evidence type="ECO:0000313" key="7">
    <source>
        <dbReference type="EMBL" id="RMI98461.1"/>
    </source>
</evidence>
<evidence type="ECO:0000256" key="4">
    <source>
        <dbReference type="RuleBase" id="RU362125"/>
    </source>
</evidence>
<dbReference type="Pfam" id="PF00441">
    <property type="entry name" value="Acyl-CoA_dh_1"/>
    <property type="match status" value="1"/>
</dbReference>
<dbReference type="EMBL" id="NKUJ01000770">
    <property type="protein sequence ID" value="RMI98461.1"/>
    <property type="molecule type" value="Genomic_DNA"/>
</dbReference>
<evidence type="ECO:0000256" key="2">
    <source>
        <dbReference type="ARBA" id="ARBA00022630"/>
    </source>
</evidence>
<evidence type="ECO:0008006" key="9">
    <source>
        <dbReference type="Google" id="ProtNLM"/>
    </source>
</evidence>
<keyword evidence="8" id="KW-1185">Reference proteome</keyword>
<dbReference type="Gene3D" id="2.40.110.20">
    <property type="match status" value="1"/>
</dbReference>
<evidence type="ECO:0000259" key="5">
    <source>
        <dbReference type="Pfam" id="PF00441"/>
    </source>
</evidence>
<organism evidence="7 8">
    <name type="scientific">Fusarium kuroshium</name>
    <dbReference type="NCBI Taxonomy" id="2010991"/>
    <lineage>
        <taxon>Eukaryota</taxon>
        <taxon>Fungi</taxon>
        <taxon>Dikarya</taxon>
        <taxon>Ascomycota</taxon>
        <taxon>Pezizomycotina</taxon>
        <taxon>Sordariomycetes</taxon>
        <taxon>Hypocreomycetidae</taxon>
        <taxon>Hypocreales</taxon>
        <taxon>Nectriaceae</taxon>
        <taxon>Fusarium</taxon>
        <taxon>Fusarium solani species complex</taxon>
    </lineage>
</organism>
<name>A0A3M2QZJ3_9HYPO</name>